<accession>A0A4S5BN09</accession>
<dbReference type="RefSeq" id="WP_136407748.1">
    <property type="nucleotide sequence ID" value="NZ_SSWX01000030.1"/>
</dbReference>
<evidence type="ECO:0008006" key="3">
    <source>
        <dbReference type="Google" id="ProtNLM"/>
    </source>
</evidence>
<evidence type="ECO:0000313" key="1">
    <source>
        <dbReference type="EMBL" id="THJ30936.1"/>
    </source>
</evidence>
<dbReference type="AlphaFoldDB" id="A0A4S5BN09"/>
<sequence>MQRVALIVIVFLLVGCDFNLGKNCASPHDAYAAANRFIRSELQTTASYQLASYSKSKVDEYARCRFSVETVIESINGGGVYLEENAIIKIEYSKNLGGWRLIEIDVK</sequence>
<evidence type="ECO:0000313" key="2">
    <source>
        <dbReference type="Proteomes" id="UP000306236"/>
    </source>
</evidence>
<reference evidence="1 2" key="1">
    <citation type="submission" date="2019-04" db="EMBL/GenBank/DDBJ databases">
        <title>Lampropedia sp YIM MLB12 draf genome.</title>
        <authorList>
            <person name="Wang Y.-X."/>
        </authorList>
    </citation>
    <scope>NUCLEOTIDE SEQUENCE [LARGE SCALE GENOMIC DNA]</scope>
    <source>
        <strain evidence="1 2">YIM MLB12</strain>
    </source>
</reference>
<dbReference type="EMBL" id="SSWX01000030">
    <property type="protein sequence ID" value="THJ30936.1"/>
    <property type="molecule type" value="Genomic_DNA"/>
</dbReference>
<name>A0A4S5BN09_9BURK</name>
<keyword evidence="2" id="KW-1185">Reference proteome</keyword>
<proteinExistence type="predicted"/>
<gene>
    <name evidence="1" type="ORF">E8K88_16345</name>
</gene>
<comment type="caution">
    <text evidence="1">The sequence shown here is derived from an EMBL/GenBank/DDBJ whole genome shotgun (WGS) entry which is preliminary data.</text>
</comment>
<organism evidence="1 2">
    <name type="scientific">Lampropedia aestuarii</name>
    <dbReference type="NCBI Taxonomy" id="2562762"/>
    <lineage>
        <taxon>Bacteria</taxon>
        <taxon>Pseudomonadati</taxon>
        <taxon>Pseudomonadota</taxon>
        <taxon>Betaproteobacteria</taxon>
        <taxon>Burkholderiales</taxon>
        <taxon>Comamonadaceae</taxon>
        <taxon>Lampropedia</taxon>
    </lineage>
</organism>
<protein>
    <recommendedName>
        <fullName evidence="3">Lipoprotein</fullName>
    </recommendedName>
</protein>
<dbReference type="Proteomes" id="UP000306236">
    <property type="component" value="Unassembled WGS sequence"/>
</dbReference>
<dbReference type="PROSITE" id="PS51257">
    <property type="entry name" value="PROKAR_LIPOPROTEIN"/>
    <property type="match status" value="1"/>
</dbReference>